<evidence type="ECO:0008006" key="3">
    <source>
        <dbReference type="Google" id="ProtNLM"/>
    </source>
</evidence>
<proteinExistence type="predicted"/>
<dbReference type="Proteomes" id="UP001500151">
    <property type="component" value="Unassembled WGS sequence"/>
</dbReference>
<comment type="caution">
    <text evidence="1">The sequence shown here is derived from an EMBL/GenBank/DDBJ whole genome shotgun (WGS) entry which is preliminary data.</text>
</comment>
<dbReference type="Gene3D" id="1.10.357.10">
    <property type="entry name" value="Tetracycline Repressor, domain 2"/>
    <property type="match status" value="1"/>
</dbReference>
<evidence type="ECO:0000313" key="1">
    <source>
        <dbReference type="EMBL" id="GAA2661917.1"/>
    </source>
</evidence>
<reference evidence="2" key="1">
    <citation type="journal article" date="2019" name="Int. J. Syst. Evol. Microbiol.">
        <title>The Global Catalogue of Microorganisms (GCM) 10K type strain sequencing project: providing services to taxonomists for standard genome sequencing and annotation.</title>
        <authorList>
            <consortium name="The Broad Institute Genomics Platform"/>
            <consortium name="The Broad Institute Genome Sequencing Center for Infectious Disease"/>
            <person name="Wu L."/>
            <person name="Ma J."/>
        </authorList>
    </citation>
    <scope>NUCLEOTIDE SEQUENCE [LARGE SCALE GENOMIC DNA]</scope>
    <source>
        <strain evidence="2">JCM 4524</strain>
    </source>
</reference>
<accession>A0ABP6E794</accession>
<gene>
    <name evidence="1" type="ORF">GCM10010307_80530</name>
</gene>
<organism evidence="1 2">
    <name type="scientific">Streptomyces vastus</name>
    <dbReference type="NCBI Taxonomy" id="285451"/>
    <lineage>
        <taxon>Bacteria</taxon>
        <taxon>Bacillati</taxon>
        <taxon>Actinomycetota</taxon>
        <taxon>Actinomycetes</taxon>
        <taxon>Kitasatosporales</taxon>
        <taxon>Streptomycetaceae</taxon>
        <taxon>Streptomyces</taxon>
    </lineage>
</organism>
<dbReference type="EMBL" id="BAAASJ010000120">
    <property type="protein sequence ID" value="GAA2661917.1"/>
    <property type="molecule type" value="Genomic_DNA"/>
</dbReference>
<protein>
    <recommendedName>
        <fullName evidence="3">TetR/AcrR family transcriptional regulator</fullName>
    </recommendedName>
</protein>
<dbReference type="RefSeq" id="WP_344396416.1">
    <property type="nucleotide sequence ID" value="NZ_BAAASJ010000120.1"/>
</dbReference>
<sequence length="202" mass="22172">MSPQLRSEHNPYSAGHVITTVRTLMRTDGLDVPLTAIARSCGTSRNFLYSNWKSASKLHQLALKAELAHAFDEAQHTCPSDGTTQGIIDHLTHVVRIVRRHPTTAAIARSSPMALAAAHTAIEGPLVEVATERISDLLHPLVPRGGVWGDLALKSRTWKILWVARPAALCPEAVGDQRWEDTLDSGFTELLRDLLSPWPPTQ</sequence>
<evidence type="ECO:0000313" key="2">
    <source>
        <dbReference type="Proteomes" id="UP001500151"/>
    </source>
</evidence>
<keyword evidence="2" id="KW-1185">Reference proteome</keyword>
<name>A0ABP6E794_9ACTN</name>